<reference evidence="1 2" key="2">
    <citation type="submission" date="2020-06" db="EMBL/GenBank/DDBJ databases">
        <title>Antribacter stalactiti gen. nov., sp. nov., a new member of the family Nacardiaceae isolated from a cave.</title>
        <authorList>
            <person name="Kim I.S."/>
        </authorList>
    </citation>
    <scope>NUCLEOTIDE SEQUENCE [LARGE SCALE GENOMIC DNA]</scope>
    <source>
        <strain evidence="1 2">YC2-7</strain>
    </source>
</reference>
<gene>
    <name evidence="1" type="ORF">FGL95_19975</name>
</gene>
<dbReference type="AlphaFoldDB" id="A0A848KM27"/>
<evidence type="ECO:0000313" key="1">
    <source>
        <dbReference type="EMBL" id="NMN97320.1"/>
    </source>
</evidence>
<protein>
    <submittedName>
        <fullName evidence="1">Uncharacterized protein</fullName>
    </submittedName>
</protein>
<comment type="caution">
    <text evidence="1">The sequence shown here is derived from an EMBL/GenBank/DDBJ whole genome shotgun (WGS) entry which is preliminary data.</text>
</comment>
<evidence type="ECO:0000313" key="2">
    <source>
        <dbReference type="Proteomes" id="UP000535543"/>
    </source>
</evidence>
<dbReference type="EMBL" id="VCQU01000007">
    <property type="protein sequence ID" value="NMN97320.1"/>
    <property type="molecule type" value="Genomic_DNA"/>
</dbReference>
<accession>A0A848KM27</accession>
<dbReference type="RefSeq" id="WP_169590106.1">
    <property type="nucleotide sequence ID" value="NZ_VCQU01000007.1"/>
</dbReference>
<dbReference type="Proteomes" id="UP000535543">
    <property type="component" value="Unassembled WGS sequence"/>
</dbReference>
<organism evidence="1 2">
    <name type="scientific">Antrihabitans stalactiti</name>
    <dbReference type="NCBI Taxonomy" id="2584121"/>
    <lineage>
        <taxon>Bacteria</taxon>
        <taxon>Bacillati</taxon>
        <taxon>Actinomycetota</taxon>
        <taxon>Actinomycetes</taxon>
        <taxon>Mycobacteriales</taxon>
        <taxon>Nocardiaceae</taxon>
        <taxon>Antrihabitans</taxon>
    </lineage>
</organism>
<sequence length="147" mass="16231">MTKNIPPLPPFDPTPVVRNAADMHRQWRILMGEWGFAERTLWFTFIAPDGEVVKVLQQIAQIPLKPDTRTLDNVITACTEFLASSAIEDGSAAFLLSRPGSAQFTSSDRAWASGLVKAAKRGNLRLQPIHLATDDDVRVFAADDLID</sequence>
<proteinExistence type="predicted"/>
<keyword evidence="2" id="KW-1185">Reference proteome</keyword>
<name>A0A848KM27_9NOCA</name>
<reference evidence="1 2" key="1">
    <citation type="submission" date="2019-05" db="EMBL/GenBank/DDBJ databases">
        <authorList>
            <person name="Lee S.D."/>
        </authorList>
    </citation>
    <scope>NUCLEOTIDE SEQUENCE [LARGE SCALE GENOMIC DNA]</scope>
    <source>
        <strain evidence="1 2">YC2-7</strain>
    </source>
</reference>